<sequence length="380" mass="45106">MPYTNEFQRYLDIFSLSLSLKENSHWDVNDDKQNYSILFSLYIKMIQQDRQEFFARSTDKQKILYSLERSMNFYTFTNDEQLLQTLEQMNTNDPTNFILLPIHYSDEEKEEFHTFGMLIYKEEKSYKIILVDKQSPDSQIVFVKIPSEKLPSLCSALLFNRDDTYFEKSYNIISEIFTHVSPKIVFRVDYQLHFQKEGNCVVKEIETTLKTALFHCRHDLFASQSLGKIKWNTKPDSVITMRKYFLDAIKQKFEGPQKPFDLLFKLYLQRKKRNKLSYLTPFETKKKIHQEIKNEMNKYPEIQKILSGKNIYEEGIVIKRIDFFSKLSAENQCNLPHNNAKEKVMLFEKIAKAKEKTEVISQENSKNKNAKSQVPLSIDQ</sequence>
<feature type="compositionally biased region" description="Polar residues" evidence="1">
    <location>
        <begin position="370"/>
        <end position="380"/>
    </location>
</feature>
<organism evidence="2 3">
    <name type="scientific">Enterococcus villorum</name>
    <dbReference type="NCBI Taxonomy" id="112904"/>
    <lineage>
        <taxon>Bacteria</taxon>
        <taxon>Bacillati</taxon>
        <taxon>Bacillota</taxon>
        <taxon>Bacilli</taxon>
        <taxon>Lactobacillales</taxon>
        <taxon>Enterococcaceae</taxon>
        <taxon>Enterococcus</taxon>
    </lineage>
</organism>
<feature type="region of interest" description="Disordered" evidence="1">
    <location>
        <begin position="358"/>
        <end position="380"/>
    </location>
</feature>
<protein>
    <submittedName>
        <fullName evidence="2">Uncharacterized protein</fullName>
    </submittedName>
</protein>
<accession>A0A1V8Y8E5</accession>
<dbReference type="EMBL" id="MJEA01000013">
    <property type="protein sequence ID" value="OQO68879.1"/>
    <property type="molecule type" value="Genomic_DNA"/>
</dbReference>
<evidence type="ECO:0000313" key="2">
    <source>
        <dbReference type="EMBL" id="OQO68879.1"/>
    </source>
</evidence>
<comment type="caution">
    <text evidence="2">The sequence shown here is derived from an EMBL/GenBank/DDBJ whole genome shotgun (WGS) entry which is preliminary data.</text>
</comment>
<dbReference type="STRING" id="112904.BH747_10815"/>
<dbReference type="AlphaFoldDB" id="A0A1V8Y8E5"/>
<dbReference type="Proteomes" id="UP000192477">
    <property type="component" value="Unassembled WGS sequence"/>
</dbReference>
<proteinExistence type="predicted"/>
<reference evidence="2 3" key="1">
    <citation type="journal article" date="2017" name="BMC Microbiol.">
        <title>Comparative genomics of Enterococcus spp. isolated from bovine feces.</title>
        <authorList>
            <person name="Beukers A.G."/>
            <person name="Zaheer R."/>
            <person name="Goji N."/>
            <person name="Amoako K.K."/>
            <person name="Chaves A.V."/>
            <person name="Ward M.P."/>
            <person name="McAllister T.A."/>
        </authorList>
    </citation>
    <scope>NUCLEOTIDE SEQUENCE [LARGE SCALE GENOMIC DNA]</scope>
    <source>
        <strain evidence="2 3">F1129D 143</strain>
    </source>
</reference>
<dbReference type="RefSeq" id="WP_081184478.1">
    <property type="nucleotide sequence ID" value="NZ_MJEB01000012.1"/>
</dbReference>
<gene>
    <name evidence="2" type="ORF">BH747_10815</name>
</gene>
<name>A0A1V8Y8E5_9ENTE</name>
<evidence type="ECO:0000256" key="1">
    <source>
        <dbReference type="SAM" id="MobiDB-lite"/>
    </source>
</evidence>
<dbReference type="OrthoDB" id="2195100at2"/>
<evidence type="ECO:0000313" key="3">
    <source>
        <dbReference type="Proteomes" id="UP000192477"/>
    </source>
</evidence>